<evidence type="ECO:0000256" key="1">
    <source>
        <dbReference type="SAM" id="MobiDB-lite"/>
    </source>
</evidence>
<dbReference type="Pfam" id="PF12781">
    <property type="entry name" value="AAA_9"/>
    <property type="match status" value="1"/>
</dbReference>
<dbReference type="PANTHER" id="PTHR45703:SF36">
    <property type="entry name" value="DYNEIN HEAVY CHAIN, CYTOPLASMIC"/>
    <property type="match status" value="1"/>
</dbReference>
<dbReference type="InterPro" id="IPR041228">
    <property type="entry name" value="Dynein_C"/>
</dbReference>
<evidence type="ECO:0000259" key="2">
    <source>
        <dbReference type="Pfam" id="PF12781"/>
    </source>
</evidence>
<name>A0A8B7XJH6_ACAPL</name>
<dbReference type="Pfam" id="PF18198">
    <property type="entry name" value="AAA_lid_11"/>
    <property type="match status" value="1"/>
</dbReference>
<dbReference type="Gene3D" id="1.10.8.1220">
    <property type="match status" value="1"/>
</dbReference>
<dbReference type="PANTHER" id="PTHR45703">
    <property type="entry name" value="DYNEIN HEAVY CHAIN"/>
    <property type="match status" value="1"/>
</dbReference>
<dbReference type="InterPro" id="IPR041658">
    <property type="entry name" value="AAA_lid_11"/>
</dbReference>
<dbReference type="Gene3D" id="3.40.50.300">
    <property type="entry name" value="P-loop containing nucleotide triphosphate hydrolases"/>
    <property type="match status" value="2"/>
</dbReference>
<dbReference type="InterPro" id="IPR042219">
    <property type="entry name" value="AAA_lid_11_sf"/>
</dbReference>
<feature type="domain" description="Dynein heavy chain AAA lid" evidence="3">
    <location>
        <begin position="798"/>
        <end position="886"/>
    </location>
</feature>
<dbReference type="InterPro" id="IPR035706">
    <property type="entry name" value="AAA_9"/>
</dbReference>
<feature type="domain" description="Dynein heavy chain C-terminal" evidence="4">
    <location>
        <begin position="988"/>
        <end position="1261"/>
    </location>
</feature>
<feature type="domain" description="Dynein heavy chain ATP-binding dynein motor region" evidence="2">
    <location>
        <begin position="151"/>
        <end position="322"/>
    </location>
</feature>
<dbReference type="GO" id="GO:0051959">
    <property type="term" value="F:dynein light intermediate chain binding"/>
    <property type="evidence" value="ECO:0007669"/>
    <property type="project" value="InterPro"/>
</dbReference>
<dbReference type="InterPro" id="IPR027417">
    <property type="entry name" value="P-loop_NTPase"/>
</dbReference>
<evidence type="ECO:0000259" key="3">
    <source>
        <dbReference type="Pfam" id="PF18198"/>
    </source>
</evidence>
<dbReference type="Gene3D" id="3.10.490.20">
    <property type="match status" value="1"/>
</dbReference>
<dbReference type="GO" id="GO:0007018">
    <property type="term" value="P:microtubule-based movement"/>
    <property type="evidence" value="ECO:0007669"/>
    <property type="project" value="InterPro"/>
</dbReference>
<organism evidence="5 6">
    <name type="scientific">Acanthaster planci</name>
    <name type="common">Crown-of-thorns starfish</name>
    <dbReference type="NCBI Taxonomy" id="133434"/>
    <lineage>
        <taxon>Eukaryota</taxon>
        <taxon>Metazoa</taxon>
        <taxon>Echinodermata</taxon>
        <taxon>Eleutherozoa</taxon>
        <taxon>Asterozoa</taxon>
        <taxon>Asteroidea</taxon>
        <taxon>Valvatacea</taxon>
        <taxon>Valvatida</taxon>
        <taxon>Acanthasteridae</taxon>
        <taxon>Acanthaster</taxon>
    </lineage>
</organism>
<dbReference type="OMA" id="NEEWINC"/>
<dbReference type="GO" id="GO:0045505">
    <property type="term" value="F:dynein intermediate chain binding"/>
    <property type="evidence" value="ECO:0007669"/>
    <property type="project" value="InterPro"/>
</dbReference>
<dbReference type="InterPro" id="IPR043160">
    <property type="entry name" value="Dynein_C_barrel"/>
</dbReference>
<dbReference type="InterPro" id="IPR026983">
    <property type="entry name" value="DHC"/>
</dbReference>
<dbReference type="GeneID" id="110973526"/>
<dbReference type="KEGG" id="aplc:110973526"/>
<dbReference type="GO" id="GO:0030286">
    <property type="term" value="C:dynein complex"/>
    <property type="evidence" value="ECO:0007669"/>
    <property type="project" value="InterPro"/>
</dbReference>
<feature type="compositionally biased region" description="Polar residues" evidence="1">
    <location>
        <begin position="697"/>
        <end position="715"/>
    </location>
</feature>
<keyword evidence="5" id="KW-1185">Reference proteome</keyword>
<dbReference type="Gene3D" id="1.10.8.720">
    <property type="entry name" value="Region D6 of dynein motor"/>
    <property type="match status" value="1"/>
</dbReference>
<feature type="compositionally biased region" description="Polar residues" evidence="1">
    <location>
        <begin position="69"/>
        <end position="81"/>
    </location>
</feature>
<feature type="region of interest" description="Disordered" evidence="1">
    <location>
        <begin position="687"/>
        <end position="727"/>
    </location>
</feature>
<evidence type="ECO:0000259" key="4">
    <source>
        <dbReference type="Pfam" id="PF18199"/>
    </source>
</evidence>
<dbReference type="Proteomes" id="UP000694845">
    <property type="component" value="Unplaced"/>
</dbReference>
<evidence type="ECO:0000313" key="5">
    <source>
        <dbReference type="Proteomes" id="UP000694845"/>
    </source>
</evidence>
<reference evidence="6" key="1">
    <citation type="submission" date="2025-08" db="UniProtKB">
        <authorList>
            <consortium name="RefSeq"/>
        </authorList>
    </citation>
    <scope>IDENTIFICATION</scope>
</reference>
<protein>
    <submittedName>
        <fullName evidence="6">Dynein heavy chain 6, axonemal-like</fullName>
    </submittedName>
</protein>
<evidence type="ECO:0000313" key="6">
    <source>
        <dbReference type="RefSeq" id="XP_022080100.1"/>
    </source>
</evidence>
<dbReference type="RefSeq" id="XP_022080100.1">
    <property type="nucleotide sequence ID" value="XM_022224408.1"/>
</dbReference>
<sequence length="1268" mass="142396">MRACCIGRQRQWPLLIDPDDQVVTWVKLLQEKGVVSFHEGMALEEGSETPALSIANVNELDDLDDSLSRETPTTKPTSRGTSMDDWDIATDYPETPRTLTSVGGDTQYNMRHSFNFQSDGDYDLSASNTFQDDSFLLESLPEDDADVQKPADNLWIISADNPSLEIRLIQAMLLGVAVVVSHLERKALGGRLVELLRRNVKYGKEGERRILIGGREYGYRPSFCLYLCSSVPLELTGSGFAPLPIEDTSVIDLSISPQGLTDRLLKHIMLIERPEFHGQWRSIEGDIHNQEATLQQAEEDILNKTLGLPHSILDEPTMTDAISHYQQCTLTTDASLHQTHTLAAQLRQKQEPYLPVAEHGTLLYSVIKRMSNLHPLYYVPMATFVRWFQSTVTSRQKNRADISSAAARAVELTNVIMLDIQARVSLGMFQPHTQLFAFLVAVEKMRAAKAMTEEEWLMFVGGANITNQTAPERDINLPDWITQKIWSSCSQLEKEFPAFHGLTRSVLNHSHQWKEYFEHDPVLLAPIPGTSLANLTFTQKALLWRVVRPDKMFSVCRDLTIYQLGSYIARPSFCNVEDVLNHCDQHTPVVFVLPAGYSVDGAINSGCEGHTDTHPITKLTGYCRQQKPERTLHTVSLGTQGQIQKVLLALEECSETGIWLVIDNFDLMDDEGQEILNFIQKMVSSGKEAPSVPSAPSRPQTKQSSKSLASRSGSEAQAIPSPEEEPKSGIHTEFRLFLITRADSRYPMPGLILQHGIKVTCEVTANLRESLRHAFNDGMRALEASKLMVTSTTAKITNEMVFCISLLHVALSQRRRFNQIGFSKDYHWSHNDLLIALDMLRIQQQPINIYEGLSHLQELLSSVVYGGCVDEEEDLRVVQAMVHSLVLNWQDVEQMPASMGAASLIASLLPASQSQGRHSRTSSGTQARRLQRVFDTMKNEVQPAQLGLMSDTPGMMEIREGRYISSALQTLERCIIQKVPYSWQSTVSLLQSIKRDLEDLPPFDQPATESLSYLETFLSSEINLWKKTITAIQSEVGSLLQSAQGIIALPPVVEDTLLALSQDTVPKSWLPPGHPKCTGVLKWVDRLKSQALQLERYLWEGDRAVCFNLAMFANPRMFLRSVLQEHARKEFIEVHRLIIETQVMTLDEPPTTPPAKGVYITGLLLHNADWDTKRHLTILPHPPDPSVTFTHIPSPLPIIWFKPTVKSLASDVNEDNLTRSPGSYRCPVYMQGSEVTMLSTHVLLAFVELPSTLEESVWEQKRIFITPS</sequence>
<accession>A0A8B7XJH6</accession>
<feature type="region of interest" description="Disordered" evidence="1">
    <location>
        <begin position="63"/>
        <end position="87"/>
    </location>
</feature>
<gene>
    <name evidence="6" type="primary">LOC110973526</name>
</gene>
<dbReference type="OrthoDB" id="5986589at2759"/>
<proteinExistence type="predicted"/>
<dbReference type="Gene3D" id="1.20.1270.280">
    <property type="match status" value="1"/>
</dbReference>
<dbReference type="Pfam" id="PF18199">
    <property type="entry name" value="Dynein_C"/>
    <property type="match status" value="1"/>
</dbReference>
<dbReference type="AlphaFoldDB" id="A0A8B7XJH6"/>